<dbReference type="RefSeq" id="WP_176239106.1">
    <property type="nucleotide sequence ID" value="NZ_AP024412.1"/>
</dbReference>
<dbReference type="InterPro" id="IPR000415">
    <property type="entry name" value="Nitroreductase-like"/>
</dbReference>
<organism evidence="2 3">
    <name type="scientific">Mariniplasma anaerobium</name>
    <dbReference type="NCBI Taxonomy" id="2735436"/>
    <lineage>
        <taxon>Bacteria</taxon>
        <taxon>Bacillati</taxon>
        <taxon>Mycoplasmatota</taxon>
        <taxon>Mollicutes</taxon>
        <taxon>Acholeplasmatales</taxon>
        <taxon>Acholeplasmataceae</taxon>
        <taxon>Mariniplasma</taxon>
    </lineage>
</organism>
<dbReference type="AlphaFoldDB" id="A0A7U9THB6"/>
<dbReference type="InterPro" id="IPR029478">
    <property type="entry name" value="TM1586_NiRdase"/>
</dbReference>
<dbReference type="GO" id="GO:0016491">
    <property type="term" value="F:oxidoreductase activity"/>
    <property type="evidence" value="ECO:0007669"/>
    <property type="project" value="InterPro"/>
</dbReference>
<gene>
    <name evidence="2" type="ORF">MPAN_001280</name>
</gene>
<dbReference type="SUPFAM" id="SSF55469">
    <property type="entry name" value="FMN-dependent nitroreductase-like"/>
    <property type="match status" value="2"/>
</dbReference>
<dbReference type="Gene3D" id="3.40.109.10">
    <property type="entry name" value="NADH Oxidase"/>
    <property type="match status" value="1"/>
</dbReference>
<dbReference type="KEGG" id="manr:MPAN_001280"/>
<keyword evidence="3" id="KW-1185">Reference proteome</keyword>
<accession>A0A7U9THB6</accession>
<evidence type="ECO:0000259" key="1">
    <source>
        <dbReference type="Pfam" id="PF14512"/>
    </source>
</evidence>
<protein>
    <submittedName>
        <fullName evidence="2">Nitroreductase</fullName>
    </submittedName>
</protein>
<feature type="domain" description="Putative nitroreductase TM1586" evidence="1">
    <location>
        <begin position="3"/>
        <end position="245"/>
    </location>
</feature>
<sequence length="276" mass="31531">MIDSILKRKSIRTFDKQLLSEKDRNLVKEITARMKNDVGPFGNSVKWFVFDVEQYEKEKAVKLGTYGTVKNGQFFFGGIIKNTFEAMMDYGYLFEKIILELTHHNLGTLWIGGMFNRNALDEMILPGEIVPAISPVGYTSEYRSLRDRLTRTAIKGNQRKAFSTLFFDNDLDHPLDESKNLLPLAKYLKLVQVAPSASNKQPWRVVLNDNQADFYLERTPNYAKSLGFDIQAIDMGIALCHFCIGLDEDYVSYEITNNKATYIADSFQFIAGVLTK</sequence>
<dbReference type="EMBL" id="AP024412">
    <property type="protein sequence ID" value="BCR35235.1"/>
    <property type="molecule type" value="Genomic_DNA"/>
</dbReference>
<dbReference type="Gene3D" id="3.40.109.30">
    <property type="entry name" value="putative nitroreductase (tm1586), domain 2"/>
    <property type="match status" value="1"/>
</dbReference>
<evidence type="ECO:0000313" key="2">
    <source>
        <dbReference type="EMBL" id="BCR35235.1"/>
    </source>
</evidence>
<dbReference type="Proteomes" id="UP000620133">
    <property type="component" value="Chromosome"/>
</dbReference>
<proteinExistence type="predicted"/>
<reference evidence="2" key="1">
    <citation type="submission" date="2021-01" db="EMBL/GenBank/DDBJ databases">
        <title>Draft genome sequence of Acholeplasmataceae bacterium strain Mahy22.</title>
        <authorList>
            <person name="Watanabe M."/>
            <person name="Kojima H."/>
            <person name="Fukui M."/>
        </authorList>
    </citation>
    <scope>NUCLEOTIDE SEQUENCE</scope>
    <source>
        <strain evidence="2">Mahy22</strain>
    </source>
</reference>
<name>A0A7U9THB6_9MOLU</name>
<evidence type="ECO:0000313" key="3">
    <source>
        <dbReference type="Proteomes" id="UP000620133"/>
    </source>
</evidence>
<dbReference type="Pfam" id="PF14512">
    <property type="entry name" value="TM1586_NiRdase"/>
    <property type="match status" value="1"/>
</dbReference>